<evidence type="ECO:0000256" key="3">
    <source>
        <dbReference type="ARBA" id="ARBA00022722"/>
    </source>
</evidence>
<dbReference type="Pfam" id="PF00825">
    <property type="entry name" value="Ribonuclease_P"/>
    <property type="match status" value="1"/>
</dbReference>
<evidence type="ECO:0000256" key="1">
    <source>
        <dbReference type="ARBA" id="ARBA00002663"/>
    </source>
</evidence>
<comment type="catalytic activity">
    <reaction evidence="7">
        <text>Endonucleolytic cleavage of RNA, removing 5'-extranucleotides from tRNA precursor.</text>
        <dbReference type="EC" id="3.1.26.5"/>
    </reaction>
</comment>
<dbReference type="NCBIfam" id="TIGR00188">
    <property type="entry name" value="rnpA"/>
    <property type="match status" value="1"/>
</dbReference>
<dbReference type="PROSITE" id="PS00648">
    <property type="entry name" value="RIBONUCLEASE_P"/>
    <property type="match status" value="1"/>
</dbReference>
<keyword evidence="2 7" id="KW-0819">tRNA processing</keyword>
<dbReference type="AlphaFoldDB" id="A0A2M6K9G9"/>
<evidence type="ECO:0000256" key="8">
    <source>
        <dbReference type="NCBIfam" id="TIGR00188"/>
    </source>
</evidence>
<dbReference type="InterPro" id="IPR000100">
    <property type="entry name" value="RNase_P"/>
</dbReference>
<comment type="caution">
    <text evidence="9">The sequence shown here is derived from an EMBL/GenBank/DDBJ whole genome shotgun (WGS) entry which is preliminary data.</text>
</comment>
<dbReference type="Proteomes" id="UP000230869">
    <property type="component" value="Unassembled WGS sequence"/>
</dbReference>
<evidence type="ECO:0000256" key="4">
    <source>
        <dbReference type="ARBA" id="ARBA00022759"/>
    </source>
</evidence>
<evidence type="ECO:0000256" key="2">
    <source>
        <dbReference type="ARBA" id="ARBA00022694"/>
    </source>
</evidence>
<gene>
    <name evidence="7 9" type="primary">rnpA</name>
    <name evidence="9" type="ORF">COV49_01850</name>
</gene>
<name>A0A2M6K9G9_9BACT</name>
<dbReference type="EMBL" id="PCWW01000031">
    <property type="protein sequence ID" value="PIR13542.1"/>
    <property type="molecule type" value="Genomic_DNA"/>
</dbReference>
<dbReference type="SUPFAM" id="SSF54211">
    <property type="entry name" value="Ribosomal protein S5 domain 2-like"/>
    <property type="match status" value="1"/>
</dbReference>
<dbReference type="HAMAP" id="MF_00227">
    <property type="entry name" value="RNase_P"/>
    <property type="match status" value="1"/>
</dbReference>
<comment type="subunit">
    <text evidence="7">Consists of a catalytic RNA component (M1 or rnpB) and a protein subunit.</text>
</comment>
<organism evidence="9 10">
    <name type="scientific">Candidatus Falkowbacteria bacterium CG11_big_fil_rev_8_21_14_0_20_39_10</name>
    <dbReference type="NCBI Taxonomy" id="1974570"/>
    <lineage>
        <taxon>Bacteria</taxon>
        <taxon>Candidatus Falkowiibacteriota</taxon>
    </lineage>
</organism>
<dbReference type="PANTHER" id="PTHR33992">
    <property type="entry name" value="RIBONUCLEASE P PROTEIN COMPONENT"/>
    <property type="match status" value="1"/>
</dbReference>
<dbReference type="GO" id="GO:0030677">
    <property type="term" value="C:ribonuclease P complex"/>
    <property type="evidence" value="ECO:0007669"/>
    <property type="project" value="TreeGrafter"/>
</dbReference>
<protein>
    <recommendedName>
        <fullName evidence="7 8">Ribonuclease P protein component</fullName>
        <shortName evidence="7">RNase P protein</shortName>
        <shortName evidence="7">RNaseP protein</shortName>
        <ecNumber evidence="7 8">3.1.26.5</ecNumber>
    </recommendedName>
    <alternativeName>
        <fullName evidence="7">Protein C5</fullName>
    </alternativeName>
</protein>
<reference evidence="9 10" key="1">
    <citation type="submission" date="2017-09" db="EMBL/GenBank/DDBJ databases">
        <title>Depth-based differentiation of microbial function through sediment-hosted aquifers and enrichment of novel symbionts in the deep terrestrial subsurface.</title>
        <authorList>
            <person name="Probst A.J."/>
            <person name="Ladd B."/>
            <person name="Jarett J.K."/>
            <person name="Geller-Mcgrath D.E."/>
            <person name="Sieber C.M."/>
            <person name="Emerson J.B."/>
            <person name="Anantharaman K."/>
            <person name="Thomas B.C."/>
            <person name="Malmstrom R."/>
            <person name="Stieglmeier M."/>
            <person name="Klingl A."/>
            <person name="Woyke T."/>
            <person name="Ryan C.M."/>
            <person name="Banfield J.F."/>
        </authorList>
    </citation>
    <scope>NUCLEOTIDE SEQUENCE [LARGE SCALE GENOMIC DNA]</scope>
    <source>
        <strain evidence="9">CG11_big_fil_rev_8_21_14_0_20_39_10</strain>
    </source>
</reference>
<proteinExistence type="inferred from homology"/>
<comment type="function">
    <text evidence="1 7">RNaseP catalyzes the removal of the 5'-leader sequence from pre-tRNA to produce the mature 5'-terminus. It can also cleave other RNA substrates such as 4.5S RNA. The protein component plays an auxiliary but essential role in vivo by binding to the 5'-leader sequence and broadening the substrate specificity of the ribozyme.</text>
</comment>
<comment type="similarity">
    <text evidence="7">Belongs to the RnpA family.</text>
</comment>
<dbReference type="InterPro" id="IPR014721">
    <property type="entry name" value="Ribsml_uS5_D2-typ_fold_subgr"/>
</dbReference>
<keyword evidence="4 7" id="KW-0255">Endonuclease</keyword>
<dbReference type="Gene3D" id="3.30.230.10">
    <property type="match status" value="1"/>
</dbReference>
<dbReference type="GO" id="GO:0004526">
    <property type="term" value="F:ribonuclease P activity"/>
    <property type="evidence" value="ECO:0007669"/>
    <property type="project" value="UniProtKB-UniRule"/>
</dbReference>
<dbReference type="InterPro" id="IPR020568">
    <property type="entry name" value="Ribosomal_Su5_D2-typ_SF"/>
</dbReference>
<dbReference type="EC" id="3.1.26.5" evidence="7 8"/>
<dbReference type="PANTHER" id="PTHR33992:SF1">
    <property type="entry name" value="RIBONUCLEASE P PROTEIN COMPONENT"/>
    <property type="match status" value="1"/>
</dbReference>
<evidence type="ECO:0000313" key="9">
    <source>
        <dbReference type="EMBL" id="PIR13542.1"/>
    </source>
</evidence>
<evidence type="ECO:0000313" key="10">
    <source>
        <dbReference type="Proteomes" id="UP000230869"/>
    </source>
</evidence>
<keyword evidence="5 7" id="KW-0378">Hydrolase</keyword>
<keyword evidence="3 7" id="KW-0540">Nuclease</keyword>
<dbReference type="GO" id="GO:0000049">
    <property type="term" value="F:tRNA binding"/>
    <property type="evidence" value="ECO:0007669"/>
    <property type="project" value="UniProtKB-UniRule"/>
</dbReference>
<accession>A0A2M6K9G9</accession>
<evidence type="ECO:0000256" key="7">
    <source>
        <dbReference type="HAMAP-Rule" id="MF_00227"/>
    </source>
</evidence>
<evidence type="ECO:0000256" key="5">
    <source>
        <dbReference type="ARBA" id="ARBA00022801"/>
    </source>
</evidence>
<evidence type="ECO:0000256" key="6">
    <source>
        <dbReference type="ARBA" id="ARBA00022884"/>
    </source>
</evidence>
<dbReference type="InterPro" id="IPR020539">
    <property type="entry name" value="RNase_P_CS"/>
</dbReference>
<dbReference type="GO" id="GO:0042781">
    <property type="term" value="F:3'-tRNA processing endoribonuclease activity"/>
    <property type="evidence" value="ECO:0007669"/>
    <property type="project" value="TreeGrafter"/>
</dbReference>
<sequence>MFAQKNRLTKDKEFENVFKNGRSSYDKIIGLKITKNGLDYSRFGVLVSNKISKKAVARNKIKRRVRAVIEKIGLDLKPGYDCVAITLAPILERTYQDMEKSLVKHFKKLKTLKQ</sequence>
<keyword evidence="6 7" id="KW-0694">RNA-binding</keyword>
<dbReference type="GO" id="GO:0001682">
    <property type="term" value="P:tRNA 5'-leader removal"/>
    <property type="evidence" value="ECO:0007669"/>
    <property type="project" value="UniProtKB-UniRule"/>
</dbReference>